<comment type="caution">
    <text evidence="2">The sequence shown here is derived from an EMBL/GenBank/DDBJ whole genome shotgun (WGS) entry which is preliminary data.</text>
</comment>
<dbReference type="EMBL" id="NRSJ01000013">
    <property type="protein sequence ID" value="MBK1704712.1"/>
    <property type="molecule type" value="Genomic_DNA"/>
</dbReference>
<dbReference type="RefSeq" id="WP_200345920.1">
    <property type="nucleotide sequence ID" value="NZ_NRSJ01000013.1"/>
</dbReference>
<evidence type="ECO:0000313" key="2">
    <source>
        <dbReference type="EMBL" id="MBK1704712.1"/>
    </source>
</evidence>
<protein>
    <submittedName>
        <fullName evidence="2">Uncharacterized protein</fullName>
    </submittedName>
</protein>
<proteinExistence type="predicted"/>
<reference evidence="2" key="1">
    <citation type="submission" date="2017-08" db="EMBL/GenBank/DDBJ databases">
        <authorList>
            <person name="Imhoff J.F."/>
            <person name="Rahn T."/>
            <person name="Kuenzel S."/>
            <person name="Neulinger S.C."/>
        </authorList>
    </citation>
    <scope>NUCLEOTIDE SEQUENCE</scope>
    <source>
        <strain evidence="2">DSM 11080</strain>
    </source>
</reference>
<organism evidence="2 3">
    <name type="scientific">Halochromatium glycolicum</name>
    <dbReference type="NCBI Taxonomy" id="85075"/>
    <lineage>
        <taxon>Bacteria</taxon>
        <taxon>Pseudomonadati</taxon>
        <taxon>Pseudomonadota</taxon>
        <taxon>Gammaproteobacteria</taxon>
        <taxon>Chromatiales</taxon>
        <taxon>Chromatiaceae</taxon>
        <taxon>Halochromatium</taxon>
    </lineage>
</organism>
<name>A0AAJ0U4L3_9GAMM</name>
<gene>
    <name evidence="2" type="ORF">CKO40_09220</name>
</gene>
<dbReference type="Proteomes" id="UP001296776">
    <property type="component" value="Unassembled WGS sequence"/>
</dbReference>
<reference evidence="2" key="2">
    <citation type="journal article" date="2020" name="Microorganisms">
        <title>Osmotic Adaptation and Compatible Solute Biosynthesis of Phototrophic Bacteria as Revealed from Genome Analyses.</title>
        <authorList>
            <person name="Imhoff J.F."/>
            <person name="Rahn T."/>
            <person name="Kunzel S."/>
            <person name="Keller A."/>
            <person name="Neulinger S.C."/>
        </authorList>
    </citation>
    <scope>NUCLEOTIDE SEQUENCE</scope>
    <source>
        <strain evidence="2">DSM 11080</strain>
    </source>
</reference>
<feature type="region of interest" description="Disordered" evidence="1">
    <location>
        <begin position="211"/>
        <end position="239"/>
    </location>
</feature>
<evidence type="ECO:0000256" key="1">
    <source>
        <dbReference type="SAM" id="MobiDB-lite"/>
    </source>
</evidence>
<accession>A0AAJ0U4L3</accession>
<keyword evidence="3" id="KW-1185">Reference proteome</keyword>
<sequence>MNDFTTVCANLSNLDPYKRVNYVNGLVLGADDLVQEQLYHLEKHRLHNRLLHGYGTLCGLSVDLSDPGDGPRLTVAPGVAVDPRGREIRVPEAYCANLTAWLQSHADEVQDRLAASPPLSPPEPLSLYLVLCHRECETDEVPIPGGPCKTLEDSSVASRIQDAFELALRFEPPEQTEEEAVRDLVSLIRAIEISEDPGGLTEGGIADLVRGLTDSGSPSLSSPPFDSPPGSPPMGMQHMHPGDVDALLRVAMRVWVTEVRPALLPSGANCAAGPPEEGCVLLAEVILNLDGGPSLVGDPLLDESRRPYRLHTRLLQECLICHRGDASADLESLSHADLHDLDADDHPQYLLVDGSRPLTGDLGAGGNRITGLGEGGVDGDAVRFEQAVKIDDIAGGDLVDTYPNPTVAALRGRPVADVDPAAGQVLTWSGNRWQPSTPAVIGGFVEAPGQNARYAIVAAGLFDAAGQPLGLVYNALSATMLGVLEYRLAWPRYQPPQNDGIVPPPDLVYIVKGTIVDPERPGILRVVRFEQEGIRIRVSDIQDANRVQAFMVEISAYGRADLG</sequence>
<evidence type="ECO:0000313" key="3">
    <source>
        <dbReference type="Proteomes" id="UP001296776"/>
    </source>
</evidence>
<dbReference type="AlphaFoldDB" id="A0AAJ0U4L3"/>
<feature type="compositionally biased region" description="Low complexity" evidence="1">
    <location>
        <begin position="214"/>
        <end position="224"/>
    </location>
</feature>